<organism evidence="7 8">
    <name type="scientific">Longicatena caecimuris</name>
    <dbReference type="NCBI Taxonomy" id="1796635"/>
    <lineage>
        <taxon>Bacteria</taxon>
        <taxon>Bacillati</taxon>
        <taxon>Bacillota</taxon>
        <taxon>Erysipelotrichia</taxon>
        <taxon>Erysipelotrichales</taxon>
        <taxon>Erysipelotrichaceae</taxon>
        <taxon>Longicatena</taxon>
    </lineage>
</organism>
<dbReference type="SUPFAM" id="SSF53623">
    <property type="entry name" value="MurD-like peptide ligases, catalytic domain"/>
    <property type="match status" value="1"/>
</dbReference>
<keyword evidence="8" id="KW-1185">Reference proteome</keyword>
<evidence type="ECO:0000259" key="6">
    <source>
        <dbReference type="Pfam" id="PF08245"/>
    </source>
</evidence>
<evidence type="ECO:0000256" key="4">
    <source>
        <dbReference type="SAM" id="Phobius"/>
    </source>
</evidence>
<dbReference type="InterPro" id="IPR036615">
    <property type="entry name" value="Mur_ligase_C_dom_sf"/>
</dbReference>
<dbReference type="PANTHER" id="PTHR43024">
    <property type="entry name" value="UDP-N-ACETYLMURAMOYL-TRIPEPTIDE--D-ALANYL-D-ALANINE LIGASE"/>
    <property type="match status" value="1"/>
</dbReference>
<protein>
    <submittedName>
        <fullName evidence="7">UDP-N-acetylmuramoyl-tripeptide--D-alanyl-D-alanine ligase</fullName>
    </submittedName>
</protein>
<evidence type="ECO:0000256" key="1">
    <source>
        <dbReference type="ARBA" id="ARBA00022598"/>
    </source>
</evidence>
<dbReference type="InterPro" id="IPR051046">
    <property type="entry name" value="MurCDEF_CellWall_CoF430Synth"/>
</dbReference>
<dbReference type="InterPro" id="IPR004101">
    <property type="entry name" value="Mur_ligase_C"/>
</dbReference>
<comment type="caution">
    <text evidence="7">The sequence shown here is derived from an EMBL/GenBank/DDBJ whole genome shotgun (WGS) entry which is preliminary data.</text>
</comment>
<dbReference type="EMBL" id="SMBP01000010">
    <property type="protein sequence ID" value="TCU59267.1"/>
    <property type="molecule type" value="Genomic_DNA"/>
</dbReference>
<dbReference type="Gene3D" id="3.90.190.20">
    <property type="entry name" value="Mur ligase, C-terminal domain"/>
    <property type="match status" value="1"/>
</dbReference>
<dbReference type="InterPro" id="IPR013221">
    <property type="entry name" value="Mur_ligase_cen"/>
</dbReference>
<gene>
    <name evidence="7" type="ORF">EDD61_11081</name>
</gene>
<accession>A0A4R3TDZ0</accession>
<feature type="domain" description="Mur ligase central" evidence="6">
    <location>
        <begin position="184"/>
        <end position="371"/>
    </location>
</feature>
<evidence type="ECO:0000256" key="3">
    <source>
        <dbReference type="ARBA" id="ARBA00022840"/>
    </source>
</evidence>
<keyword evidence="3" id="KW-0067">ATP-binding</keyword>
<dbReference type="Pfam" id="PF08245">
    <property type="entry name" value="Mur_ligase_M"/>
    <property type="match status" value="1"/>
</dbReference>
<reference evidence="7 8" key="1">
    <citation type="submission" date="2019-03" db="EMBL/GenBank/DDBJ databases">
        <title>Genomic Encyclopedia of Type Strains, Phase IV (KMG-IV): sequencing the most valuable type-strain genomes for metagenomic binning, comparative biology and taxonomic classification.</title>
        <authorList>
            <person name="Goeker M."/>
        </authorList>
    </citation>
    <scope>NUCLEOTIDE SEQUENCE [LARGE SCALE GENOMIC DNA]</scope>
    <source>
        <strain evidence="7 8">DSM 29481</strain>
    </source>
</reference>
<feature type="transmembrane region" description="Helical" evidence="4">
    <location>
        <begin position="70"/>
        <end position="87"/>
    </location>
</feature>
<dbReference type="PANTHER" id="PTHR43024:SF1">
    <property type="entry name" value="UDP-N-ACETYLMURAMOYL-TRIPEPTIDE--D-ALANYL-D-ALANINE LIGASE"/>
    <property type="match status" value="1"/>
</dbReference>
<dbReference type="AlphaFoldDB" id="A0A4R3TDZ0"/>
<keyword evidence="2" id="KW-0547">Nucleotide-binding</keyword>
<dbReference type="GO" id="GO:0016881">
    <property type="term" value="F:acid-amino acid ligase activity"/>
    <property type="evidence" value="ECO:0007669"/>
    <property type="project" value="InterPro"/>
</dbReference>
<proteinExistence type="predicted"/>
<dbReference type="InterPro" id="IPR036565">
    <property type="entry name" value="Mur-like_cat_sf"/>
</dbReference>
<dbReference type="Pfam" id="PF02875">
    <property type="entry name" value="Mur_ligase_C"/>
    <property type="match status" value="1"/>
</dbReference>
<dbReference type="SUPFAM" id="SSF53244">
    <property type="entry name" value="MurD-like peptide ligases, peptide-binding domain"/>
    <property type="match status" value="1"/>
</dbReference>
<evidence type="ECO:0000259" key="5">
    <source>
        <dbReference type="Pfam" id="PF02875"/>
    </source>
</evidence>
<feature type="transmembrane region" description="Helical" evidence="4">
    <location>
        <begin position="138"/>
        <end position="157"/>
    </location>
</feature>
<keyword evidence="1 7" id="KW-0436">Ligase</keyword>
<evidence type="ECO:0000313" key="8">
    <source>
        <dbReference type="Proteomes" id="UP000295773"/>
    </source>
</evidence>
<feature type="transmembrane region" description="Helical" evidence="4">
    <location>
        <begin position="108"/>
        <end position="126"/>
    </location>
</feature>
<dbReference type="GO" id="GO:0005524">
    <property type="term" value="F:ATP binding"/>
    <property type="evidence" value="ECO:0007669"/>
    <property type="project" value="UniProtKB-KW"/>
</dbReference>
<evidence type="ECO:0000313" key="7">
    <source>
        <dbReference type="EMBL" id="TCU59267.1"/>
    </source>
</evidence>
<keyword evidence="4" id="KW-1133">Transmembrane helix</keyword>
<dbReference type="Gene3D" id="3.40.1190.10">
    <property type="entry name" value="Mur-like, catalytic domain"/>
    <property type="match status" value="1"/>
</dbReference>
<dbReference type="RefSeq" id="WP_132224859.1">
    <property type="nucleotide sequence ID" value="NZ_JANKBG010000010.1"/>
</dbReference>
<dbReference type="Proteomes" id="UP000295773">
    <property type="component" value="Unassembled WGS sequence"/>
</dbReference>
<keyword evidence="4" id="KW-0812">Transmembrane</keyword>
<feature type="domain" description="Mur ligase C-terminal" evidence="5">
    <location>
        <begin position="393"/>
        <end position="512"/>
    </location>
</feature>
<sequence length="523" mass="61364">MKTFMLCSYLFFVLVPLKKSLHMFQQNRYRNDRYLPWLKQQLYVLRKHLVKTVLLLFLIYGLFFISNDQFPQLLLSMLLLIYGYLMWRKEEQSEYRKPLVFTPRAKRLYGMQLFLMFVILWVLQQYGNIFWQIFFTPYLYFLPWVLILVSACIMLPIERFIQQSYMQKAAKKLRDHENLCIIGITGSYGKTSVKNVLYQLMKEDWYALATPQSYNNRMGITKTILEYLQPLHELFLCEMGADHVHEIEELMKFVRPQYGIVTAVGQQHLATFHSMENILHEKMQMIEQLGRQGIGFLNADNEWIRSYPLRVHCRVIWFGKDMLADYRYGNVSYDEEGSRFTITHKAVAHVFHTRLLGEHNLMNITCGVAVAHQLGMSWDALGKQCEQLPYVTHRLEKKQMADYTLLDDAYNANPKGARYALDVLREMPQQRIIITPGLIDLGYAQDKENELLGAYMAACVDDVILVGPTQTEKIKKGLIAKKFPIERLHVVTNIQEAFACLQQIKEKDAYVLLENDLPDAFNH</sequence>
<keyword evidence="4" id="KW-0472">Membrane</keyword>
<evidence type="ECO:0000256" key="2">
    <source>
        <dbReference type="ARBA" id="ARBA00022741"/>
    </source>
</evidence>
<feature type="transmembrane region" description="Helical" evidence="4">
    <location>
        <begin position="45"/>
        <end position="64"/>
    </location>
</feature>
<name>A0A4R3TDZ0_9FIRM</name>